<organism evidence="1 2">
    <name type="scientific">Facklamia hominis</name>
    <dbReference type="NCBI Taxonomy" id="178214"/>
    <lineage>
        <taxon>Bacteria</taxon>
        <taxon>Bacillati</taxon>
        <taxon>Bacillota</taxon>
        <taxon>Bacilli</taxon>
        <taxon>Lactobacillales</taxon>
        <taxon>Aerococcaceae</taxon>
        <taxon>Facklamia</taxon>
    </lineage>
</organism>
<accession>A0AAJ1V3Y1</accession>
<proteinExistence type="predicted"/>
<dbReference type="RefSeq" id="WP_285066344.1">
    <property type="nucleotide sequence ID" value="NZ_CAUPDI010000007.1"/>
</dbReference>
<dbReference type="AlphaFoldDB" id="A0AAJ1V3Y1"/>
<gene>
    <name evidence="1" type="ORF">QP433_08020</name>
</gene>
<name>A0AAJ1V3Y1_9LACT</name>
<reference evidence="1" key="1">
    <citation type="submission" date="2023-05" db="EMBL/GenBank/DDBJ databases">
        <title>Cataloging the Phylogenetic Diversity of Human Bladder Bacteria.</title>
        <authorList>
            <person name="Du J."/>
        </authorList>
    </citation>
    <scope>NUCLEOTIDE SEQUENCE</scope>
    <source>
        <strain evidence="1">UMB1231</strain>
    </source>
</reference>
<protein>
    <submittedName>
        <fullName evidence="1">Tail assembly chaperone</fullName>
    </submittedName>
</protein>
<dbReference type="Proteomes" id="UP001229251">
    <property type="component" value="Unassembled WGS sequence"/>
</dbReference>
<dbReference type="Pfam" id="PF12363">
    <property type="entry name" value="Phage_TAC_12"/>
    <property type="match status" value="1"/>
</dbReference>
<dbReference type="EMBL" id="JASOOE010000018">
    <property type="protein sequence ID" value="MDK7187926.1"/>
    <property type="molecule type" value="Genomic_DNA"/>
</dbReference>
<sequence length="120" mass="13488">MEIKIANKKYTLYFGWDFLDQINRLFGAKMEVEGQEINTNTGGLAFLEVGLASYDPIAVQKAIQAATSTETTKPALVNIRKAVEDKLVNDPKDYKAFVDELRDTVKKDKFLQAILTISDK</sequence>
<comment type="caution">
    <text evidence="1">The sequence shown here is derived from an EMBL/GenBank/DDBJ whole genome shotgun (WGS) entry which is preliminary data.</text>
</comment>
<evidence type="ECO:0000313" key="2">
    <source>
        <dbReference type="Proteomes" id="UP001229251"/>
    </source>
</evidence>
<evidence type="ECO:0000313" key="1">
    <source>
        <dbReference type="EMBL" id="MDK7187926.1"/>
    </source>
</evidence>
<dbReference type="InterPro" id="IPR024410">
    <property type="entry name" value="Phage_TAC_12"/>
</dbReference>